<evidence type="ECO:0000313" key="3">
    <source>
        <dbReference type="EMBL" id="RAL23968.1"/>
    </source>
</evidence>
<proteinExistence type="predicted"/>
<feature type="compositionally biased region" description="Acidic residues" evidence="1">
    <location>
        <begin position="71"/>
        <end position="88"/>
    </location>
</feature>
<accession>A0A328CAJ7</accession>
<dbReference type="PROSITE" id="PS51257">
    <property type="entry name" value="PROKAR_LIPOPROTEIN"/>
    <property type="match status" value="1"/>
</dbReference>
<gene>
    <name evidence="3" type="ORF">DL240_07410</name>
</gene>
<dbReference type="Proteomes" id="UP000249169">
    <property type="component" value="Unassembled WGS sequence"/>
</dbReference>
<keyword evidence="4" id="KW-1185">Reference proteome</keyword>
<evidence type="ECO:0000256" key="1">
    <source>
        <dbReference type="SAM" id="MobiDB-lite"/>
    </source>
</evidence>
<keyword evidence="2" id="KW-0732">Signal</keyword>
<feature type="signal peptide" evidence="2">
    <location>
        <begin position="1"/>
        <end position="36"/>
    </location>
</feature>
<feature type="chain" id="PRO_5016278844" evidence="2">
    <location>
        <begin position="37"/>
        <end position="88"/>
    </location>
</feature>
<reference evidence="3 4" key="1">
    <citation type="submission" date="2018-05" db="EMBL/GenBank/DDBJ databases">
        <title>Lujinxingia marina gen. nov. sp. nov., a new facultative anaerobic member of the class Deltaproteobacteria, and proposal of Lujinxingaceae fam. nov.</title>
        <authorList>
            <person name="Li C.-M."/>
        </authorList>
    </citation>
    <scope>NUCLEOTIDE SEQUENCE [LARGE SCALE GENOMIC DNA]</scope>
    <source>
        <strain evidence="3 4">B210</strain>
    </source>
</reference>
<evidence type="ECO:0000256" key="2">
    <source>
        <dbReference type="SAM" id="SignalP"/>
    </source>
</evidence>
<dbReference type="AlphaFoldDB" id="A0A328CAJ7"/>
<protein>
    <submittedName>
        <fullName evidence="3">Uncharacterized protein</fullName>
    </submittedName>
</protein>
<comment type="caution">
    <text evidence="3">The sequence shown here is derived from an EMBL/GenBank/DDBJ whole genome shotgun (WGS) entry which is preliminary data.</text>
</comment>
<dbReference type="RefSeq" id="WP_111729222.1">
    <property type="nucleotide sequence ID" value="NZ_QHKO01000002.1"/>
</dbReference>
<organism evidence="3 4">
    <name type="scientific">Lujinxingia litoralis</name>
    <dbReference type="NCBI Taxonomy" id="2211119"/>
    <lineage>
        <taxon>Bacteria</taxon>
        <taxon>Deltaproteobacteria</taxon>
        <taxon>Bradymonadales</taxon>
        <taxon>Lujinxingiaceae</taxon>
        <taxon>Lujinxingia</taxon>
    </lineage>
</organism>
<dbReference type="OrthoDB" id="5524078at2"/>
<name>A0A328CAJ7_9DELT</name>
<evidence type="ECO:0000313" key="4">
    <source>
        <dbReference type="Proteomes" id="UP000249169"/>
    </source>
</evidence>
<feature type="region of interest" description="Disordered" evidence="1">
    <location>
        <begin position="33"/>
        <end position="88"/>
    </location>
</feature>
<dbReference type="EMBL" id="QHKO01000002">
    <property type="protein sequence ID" value="RAL23968.1"/>
    <property type="molecule type" value="Genomic_DNA"/>
</dbReference>
<sequence>MSPSPRSRLALPGRLPLSLTLTLALALASSALGGCAATASERPATQQAAEQPSPPKRRRFYDPWGQPQEENTPDDTIVEPEFEEPSDL</sequence>